<dbReference type="Pfam" id="PF00672">
    <property type="entry name" value="HAMP"/>
    <property type="match status" value="1"/>
</dbReference>
<evidence type="ECO:0000256" key="2">
    <source>
        <dbReference type="ARBA" id="ARBA00004429"/>
    </source>
</evidence>
<evidence type="ECO:0000256" key="15">
    <source>
        <dbReference type="SAM" id="Phobius"/>
    </source>
</evidence>
<dbReference type="PRINTS" id="PR00344">
    <property type="entry name" value="BCTRLSENSOR"/>
</dbReference>
<dbReference type="CDD" id="cd00075">
    <property type="entry name" value="HATPase"/>
    <property type="match status" value="1"/>
</dbReference>
<reference evidence="18 19" key="1">
    <citation type="submission" date="2017-12" db="EMBL/GenBank/DDBJ databases">
        <title>Anaerobic carbon monoxide metabolism by Pleomorphomonas carboxyditropha sp. nov., a new mesophilic hydrogenogenic carboxidotroph.</title>
        <authorList>
            <person name="Esquivel-Elizondo S."/>
            <person name="Krajmalnik-Brown R."/>
        </authorList>
    </citation>
    <scope>NUCLEOTIDE SEQUENCE [LARGE SCALE GENOMIC DNA]</scope>
    <source>
        <strain evidence="18 19">R5-392</strain>
    </source>
</reference>
<dbReference type="Pfam" id="PF00512">
    <property type="entry name" value="HisKA"/>
    <property type="match status" value="1"/>
</dbReference>
<dbReference type="CDD" id="cd00082">
    <property type="entry name" value="HisKA"/>
    <property type="match status" value="1"/>
</dbReference>
<evidence type="ECO:0000256" key="5">
    <source>
        <dbReference type="ARBA" id="ARBA00022519"/>
    </source>
</evidence>
<keyword evidence="12 15" id="KW-1133">Transmembrane helix</keyword>
<dbReference type="OrthoDB" id="9804645at2"/>
<dbReference type="InterPro" id="IPR050980">
    <property type="entry name" value="2C_sensor_his_kinase"/>
</dbReference>
<dbReference type="InterPro" id="IPR036890">
    <property type="entry name" value="HATPase_C_sf"/>
</dbReference>
<comment type="catalytic activity">
    <reaction evidence="1">
        <text>ATP + protein L-histidine = ADP + protein N-phospho-L-histidine.</text>
        <dbReference type="EC" id="2.7.13.3"/>
    </reaction>
</comment>
<evidence type="ECO:0000256" key="8">
    <source>
        <dbReference type="ARBA" id="ARBA00022692"/>
    </source>
</evidence>
<dbReference type="SMART" id="SM00387">
    <property type="entry name" value="HATPase_c"/>
    <property type="match status" value="1"/>
</dbReference>
<proteinExistence type="predicted"/>
<evidence type="ECO:0000256" key="10">
    <source>
        <dbReference type="ARBA" id="ARBA00022777"/>
    </source>
</evidence>
<evidence type="ECO:0000256" key="7">
    <source>
        <dbReference type="ARBA" id="ARBA00022679"/>
    </source>
</evidence>
<dbReference type="GO" id="GO:0000155">
    <property type="term" value="F:phosphorelay sensor kinase activity"/>
    <property type="evidence" value="ECO:0007669"/>
    <property type="project" value="InterPro"/>
</dbReference>
<dbReference type="PANTHER" id="PTHR44936">
    <property type="entry name" value="SENSOR PROTEIN CREC"/>
    <property type="match status" value="1"/>
</dbReference>
<dbReference type="Gene3D" id="1.10.8.500">
    <property type="entry name" value="HAMP domain in histidine kinase"/>
    <property type="match status" value="1"/>
</dbReference>
<evidence type="ECO:0000256" key="13">
    <source>
        <dbReference type="ARBA" id="ARBA00023012"/>
    </source>
</evidence>
<dbReference type="CDD" id="cd06225">
    <property type="entry name" value="HAMP"/>
    <property type="match status" value="1"/>
</dbReference>
<keyword evidence="8 15" id="KW-0812">Transmembrane</keyword>
<evidence type="ECO:0000259" key="17">
    <source>
        <dbReference type="PROSITE" id="PS50885"/>
    </source>
</evidence>
<dbReference type="Gene3D" id="3.30.565.10">
    <property type="entry name" value="Histidine kinase-like ATPase, C-terminal domain"/>
    <property type="match status" value="1"/>
</dbReference>
<evidence type="ECO:0000313" key="19">
    <source>
        <dbReference type="Proteomes" id="UP000233491"/>
    </source>
</evidence>
<sequence>MLVFFAESRRSAIDAAAREQVLGRIATLAKLIEETPVGQRDRILAALSTSRFAYSVTPGPLVEGSTTVWPEGEPRAKLDEIFGPGRQVRAEFADSDRDDEGSGTMMQRHRLGPGGWQRRVIKHWPPTLALSVHLSDGSWLNSETLLPRPELWAWPIVMSTLLTVIAVSLVTALSVRRITRPLRELAQASDRLGRGEGVPELPERGPEEIVRTNRAFNAMQARVSRFVADRTRMVAAISHDLRTPLTSLRLRAEFIDDDETRERMVDTIDEMTRMAEATLAFARDDATAEESRNTDLVALVEAVSADFSDLGQDVTVEGPEHVYLSVRPVSLRRALRNLVENAVRYGVRARVRLEAAPTGVIIAVDDDGPGIPEDKLEEVFAPFTRLETSRNLETGGVGLGLATARSIVRAHGGELTLANRPGGGLTAAIHLPVAAET</sequence>
<evidence type="ECO:0000256" key="6">
    <source>
        <dbReference type="ARBA" id="ARBA00022553"/>
    </source>
</evidence>
<keyword evidence="10 18" id="KW-0418">Kinase</keyword>
<keyword evidence="11" id="KW-0067">ATP-binding</keyword>
<name>A0A2N3LYM2_9HYPH</name>
<evidence type="ECO:0000256" key="14">
    <source>
        <dbReference type="ARBA" id="ARBA00023136"/>
    </source>
</evidence>
<feature type="domain" description="Histidine kinase" evidence="16">
    <location>
        <begin position="236"/>
        <end position="435"/>
    </location>
</feature>
<gene>
    <name evidence="18" type="ORF">CXZ10_08465</name>
</gene>
<dbReference type="Gene3D" id="1.10.287.130">
    <property type="match status" value="1"/>
</dbReference>
<dbReference type="InterPro" id="IPR003594">
    <property type="entry name" value="HATPase_dom"/>
</dbReference>
<evidence type="ECO:0000256" key="11">
    <source>
        <dbReference type="ARBA" id="ARBA00022840"/>
    </source>
</evidence>
<dbReference type="InterPro" id="IPR036097">
    <property type="entry name" value="HisK_dim/P_sf"/>
</dbReference>
<dbReference type="Pfam" id="PF02518">
    <property type="entry name" value="HATPase_c"/>
    <property type="match status" value="1"/>
</dbReference>
<keyword evidence="6" id="KW-0597">Phosphoprotein</keyword>
<dbReference type="EMBL" id="PJNW01000005">
    <property type="protein sequence ID" value="PKR89675.1"/>
    <property type="molecule type" value="Genomic_DNA"/>
</dbReference>
<evidence type="ECO:0000259" key="16">
    <source>
        <dbReference type="PROSITE" id="PS50109"/>
    </source>
</evidence>
<dbReference type="AlphaFoldDB" id="A0A2N3LYM2"/>
<evidence type="ECO:0000256" key="1">
    <source>
        <dbReference type="ARBA" id="ARBA00000085"/>
    </source>
</evidence>
<evidence type="ECO:0000256" key="9">
    <source>
        <dbReference type="ARBA" id="ARBA00022741"/>
    </source>
</evidence>
<comment type="caution">
    <text evidence="18">The sequence shown here is derived from an EMBL/GenBank/DDBJ whole genome shotgun (WGS) entry which is preliminary data.</text>
</comment>
<evidence type="ECO:0000256" key="3">
    <source>
        <dbReference type="ARBA" id="ARBA00012438"/>
    </source>
</evidence>
<keyword evidence="5" id="KW-0997">Cell inner membrane</keyword>
<dbReference type="SUPFAM" id="SSF47384">
    <property type="entry name" value="Homodimeric domain of signal transducing histidine kinase"/>
    <property type="match status" value="1"/>
</dbReference>
<dbReference type="InterPro" id="IPR003660">
    <property type="entry name" value="HAMP_dom"/>
</dbReference>
<dbReference type="InterPro" id="IPR005467">
    <property type="entry name" value="His_kinase_dom"/>
</dbReference>
<dbReference type="SMART" id="SM00388">
    <property type="entry name" value="HisKA"/>
    <property type="match status" value="1"/>
</dbReference>
<keyword evidence="9" id="KW-0547">Nucleotide-binding</keyword>
<comment type="subcellular location">
    <subcellularLocation>
        <location evidence="2">Cell inner membrane</location>
        <topology evidence="2">Multi-pass membrane protein</topology>
    </subcellularLocation>
</comment>
<keyword evidence="13" id="KW-0902">Two-component regulatory system</keyword>
<evidence type="ECO:0000313" key="18">
    <source>
        <dbReference type="EMBL" id="PKR89675.1"/>
    </source>
</evidence>
<dbReference type="InterPro" id="IPR003661">
    <property type="entry name" value="HisK_dim/P_dom"/>
</dbReference>
<dbReference type="SMART" id="SM00304">
    <property type="entry name" value="HAMP"/>
    <property type="match status" value="1"/>
</dbReference>
<dbReference type="SUPFAM" id="SSF55874">
    <property type="entry name" value="ATPase domain of HSP90 chaperone/DNA topoisomerase II/histidine kinase"/>
    <property type="match status" value="1"/>
</dbReference>
<keyword evidence="4" id="KW-1003">Cell membrane</keyword>
<keyword evidence="19" id="KW-1185">Reference proteome</keyword>
<feature type="transmembrane region" description="Helical" evidence="15">
    <location>
        <begin position="151"/>
        <end position="175"/>
    </location>
</feature>
<dbReference type="PANTHER" id="PTHR44936:SF5">
    <property type="entry name" value="SENSOR HISTIDINE KINASE ENVZ"/>
    <property type="match status" value="1"/>
</dbReference>
<evidence type="ECO:0000256" key="12">
    <source>
        <dbReference type="ARBA" id="ARBA00022989"/>
    </source>
</evidence>
<feature type="domain" description="HAMP" evidence="17">
    <location>
        <begin position="176"/>
        <end position="228"/>
    </location>
</feature>
<dbReference type="GO" id="GO:0005886">
    <property type="term" value="C:plasma membrane"/>
    <property type="evidence" value="ECO:0007669"/>
    <property type="project" value="UniProtKB-SubCell"/>
</dbReference>
<dbReference type="GO" id="GO:0005524">
    <property type="term" value="F:ATP binding"/>
    <property type="evidence" value="ECO:0007669"/>
    <property type="project" value="UniProtKB-KW"/>
</dbReference>
<dbReference type="PROSITE" id="PS50885">
    <property type="entry name" value="HAMP"/>
    <property type="match status" value="1"/>
</dbReference>
<accession>A0A2N3LYM2</accession>
<protein>
    <recommendedName>
        <fullName evidence="3">histidine kinase</fullName>
        <ecNumber evidence="3">2.7.13.3</ecNumber>
    </recommendedName>
</protein>
<dbReference type="Proteomes" id="UP000233491">
    <property type="component" value="Unassembled WGS sequence"/>
</dbReference>
<keyword evidence="7" id="KW-0808">Transferase</keyword>
<keyword evidence="14 15" id="KW-0472">Membrane</keyword>
<dbReference type="InterPro" id="IPR004358">
    <property type="entry name" value="Sig_transdc_His_kin-like_C"/>
</dbReference>
<dbReference type="EC" id="2.7.13.3" evidence="3"/>
<organism evidence="18 19">
    <name type="scientific">Pleomorphomonas diazotrophica</name>
    <dbReference type="NCBI Taxonomy" id="1166257"/>
    <lineage>
        <taxon>Bacteria</taxon>
        <taxon>Pseudomonadati</taxon>
        <taxon>Pseudomonadota</taxon>
        <taxon>Alphaproteobacteria</taxon>
        <taxon>Hyphomicrobiales</taxon>
        <taxon>Pleomorphomonadaceae</taxon>
        <taxon>Pleomorphomonas</taxon>
    </lineage>
</organism>
<dbReference type="PROSITE" id="PS50109">
    <property type="entry name" value="HIS_KIN"/>
    <property type="match status" value="1"/>
</dbReference>
<evidence type="ECO:0000256" key="4">
    <source>
        <dbReference type="ARBA" id="ARBA00022475"/>
    </source>
</evidence>